<proteinExistence type="predicted"/>
<accession>A0A0E0GXV0</accession>
<dbReference type="HOGENOM" id="CLU_187147_0_0_1"/>
<feature type="compositionally biased region" description="Low complexity" evidence="1">
    <location>
        <begin position="15"/>
        <end position="26"/>
    </location>
</feature>
<protein>
    <submittedName>
        <fullName evidence="2">Uncharacterized protein</fullName>
    </submittedName>
</protein>
<dbReference type="AlphaFoldDB" id="A0A0E0GXV0"/>
<sequence length="94" mass="10219">MPFRESGKGGGRGLGLSPRGLGLSPRVRINLDRPFDRTAPAAPSSGRRPIGSTNGPHGRFQKDAKWTSTEKGNKLDTYNRYKGGNINFLYSAQT</sequence>
<evidence type="ECO:0000313" key="3">
    <source>
        <dbReference type="Proteomes" id="UP000006591"/>
    </source>
</evidence>
<keyword evidence="3" id="KW-1185">Reference proteome</keyword>
<reference evidence="2" key="1">
    <citation type="submission" date="2015-04" db="UniProtKB">
        <authorList>
            <consortium name="EnsemblPlants"/>
        </authorList>
    </citation>
    <scope>IDENTIFICATION</scope>
    <source>
        <strain evidence="2">SL10</strain>
    </source>
</reference>
<name>A0A0E0GXV0_ORYNI</name>
<organism evidence="2">
    <name type="scientific">Oryza nivara</name>
    <name type="common">Indian wild rice</name>
    <name type="synonym">Oryza sativa f. spontanea</name>
    <dbReference type="NCBI Taxonomy" id="4536"/>
    <lineage>
        <taxon>Eukaryota</taxon>
        <taxon>Viridiplantae</taxon>
        <taxon>Streptophyta</taxon>
        <taxon>Embryophyta</taxon>
        <taxon>Tracheophyta</taxon>
        <taxon>Spermatophyta</taxon>
        <taxon>Magnoliopsida</taxon>
        <taxon>Liliopsida</taxon>
        <taxon>Poales</taxon>
        <taxon>Poaceae</taxon>
        <taxon>BOP clade</taxon>
        <taxon>Oryzoideae</taxon>
        <taxon>Oryzeae</taxon>
        <taxon>Oryzinae</taxon>
        <taxon>Oryza</taxon>
    </lineage>
</organism>
<reference evidence="2" key="2">
    <citation type="submission" date="2018-04" db="EMBL/GenBank/DDBJ databases">
        <title>OnivRS2 (Oryza nivara Reference Sequence Version 2).</title>
        <authorList>
            <person name="Zhang J."/>
            <person name="Kudrna D."/>
            <person name="Lee S."/>
            <person name="Talag J."/>
            <person name="Rajasekar S."/>
            <person name="Welchert J."/>
            <person name="Hsing Y.-I."/>
            <person name="Wing R.A."/>
        </authorList>
    </citation>
    <scope>NUCLEOTIDE SEQUENCE [LARGE SCALE GENOMIC DNA]</scope>
    <source>
        <strain evidence="2">SL10</strain>
    </source>
</reference>
<dbReference type="OMA" id="RPFDWTA"/>
<dbReference type="EnsemblPlants" id="ONIVA04G02590.1">
    <property type="protein sequence ID" value="ONIVA04G02590.1"/>
    <property type="gene ID" value="ONIVA04G02590"/>
</dbReference>
<feature type="region of interest" description="Disordered" evidence="1">
    <location>
        <begin position="1"/>
        <end position="71"/>
    </location>
</feature>
<dbReference type="Proteomes" id="UP000006591">
    <property type="component" value="Chromosome 4"/>
</dbReference>
<dbReference type="Gramene" id="ONIVA04G02590.1">
    <property type="protein sequence ID" value="ONIVA04G02590.1"/>
    <property type="gene ID" value="ONIVA04G02590"/>
</dbReference>
<evidence type="ECO:0000256" key="1">
    <source>
        <dbReference type="SAM" id="MobiDB-lite"/>
    </source>
</evidence>
<evidence type="ECO:0000313" key="2">
    <source>
        <dbReference type="EnsemblPlants" id="ONIVA04G02590.1"/>
    </source>
</evidence>